<dbReference type="OrthoDB" id="6640961at2759"/>
<reference evidence="3 4" key="1">
    <citation type="submission" date="2019-08" db="EMBL/GenBank/DDBJ databases">
        <authorList>
            <person name="Alioto T."/>
            <person name="Alioto T."/>
            <person name="Gomez Garrido J."/>
        </authorList>
    </citation>
    <scope>NUCLEOTIDE SEQUENCE [LARGE SCALE GENOMIC DNA]</scope>
</reference>
<dbReference type="Proteomes" id="UP000325440">
    <property type="component" value="Unassembled WGS sequence"/>
</dbReference>
<dbReference type="AlphaFoldDB" id="A0A5E4N2Y2"/>
<keyword evidence="4" id="KW-1185">Reference proteome</keyword>
<organism evidence="3 4">
    <name type="scientific">Cinara cedri</name>
    <dbReference type="NCBI Taxonomy" id="506608"/>
    <lineage>
        <taxon>Eukaryota</taxon>
        <taxon>Metazoa</taxon>
        <taxon>Ecdysozoa</taxon>
        <taxon>Arthropoda</taxon>
        <taxon>Hexapoda</taxon>
        <taxon>Insecta</taxon>
        <taxon>Pterygota</taxon>
        <taxon>Neoptera</taxon>
        <taxon>Paraneoptera</taxon>
        <taxon>Hemiptera</taxon>
        <taxon>Sternorrhyncha</taxon>
        <taxon>Aphidomorpha</taxon>
        <taxon>Aphidoidea</taxon>
        <taxon>Aphididae</taxon>
        <taxon>Lachninae</taxon>
        <taxon>Cinara</taxon>
    </lineage>
</organism>
<sequence length="557" mass="64520">MYFFKTIIGFLFCTVVLGCNYTDNIDHLSYYTPEYDLPGLDELLVLSSVSYRVEVGKIQAEWKIPDTYPSLDKLRVMYAIRLKQCHVFSMYLQCSHAYYATIYISRVITTIREVENSKENSEFIDNAKELIKISEIVTRTISKLLAILIHLNYVPPQWVVLMLLYSKVIKEKLHVTKDLDEYLKNWEEKQMQTSLSPKSSQQNTNEKNLNSSIYQDMDLKDSEINEEEISEDNTPGPMQLKQKYLWNLTQYARSITQNFINGCSTKLGIQFSNAMKVINVKKGLVKKFTIINKSLKDYYNHVVKPQKGRTIKRVTYNTLWSFRSVILESKTFAILTASEDKKTLGINWKDLKERFQEIFQTSDDQTSPLLDSYMSIWNANNGASTSIKEVFRTVVLRYVYVNTIYCDNMYENVNIVNNSGEFKLWLQTQCKKIKESVVAAIKYLGNDLFLKNLIPALNNFIINPMSEASNIIITVGRQLNQQSGLLNVVATNEVKPLNVEENINDFERFFKNQTNSLQNAINYIKDVKHAFKLLDFKILDTIQKSAMNDWIQSADPA</sequence>
<evidence type="ECO:0000256" key="2">
    <source>
        <dbReference type="SAM" id="SignalP"/>
    </source>
</evidence>
<dbReference type="PROSITE" id="PS51257">
    <property type="entry name" value="PROKAR_LIPOPROTEIN"/>
    <property type="match status" value="1"/>
</dbReference>
<evidence type="ECO:0000313" key="3">
    <source>
        <dbReference type="EMBL" id="VVC38176.1"/>
    </source>
</evidence>
<feature type="chain" id="PRO_5022833021" evidence="2">
    <location>
        <begin position="19"/>
        <end position="557"/>
    </location>
</feature>
<gene>
    <name evidence="3" type="ORF">CINCED_3A020674</name>
</gene>
<feature type="signal peptide" evidence="2">
    <location>
        <begin position="1"/>
        <end position="18"/>
    </location>
</feature>
<keyword evidence="2" id="KW-0732">Signal</keyword>
<evidence type="ECO:0000256" key="1">
    <source>
        <dbReference type="SAM" id="MobiDB-lite"/>
    </source>
</evidence>
<dbReference type="EMBL" id="CABPRJ010001464">
    <property type="protein sequence ID" value="VVC38176.1"/>
    <property type="molecule type" value="Genomic_DNA"/>
</dbReference>
<accession>A0A5E4N2Y2</accession>
<evidence type="ECO:0000313" key="4">
    <source>
        <dbReference type="Proteomes" id="UP000325440"/>
    </source>
</evidence>
<proteinExistence type="predicted"/>
<feature type="region of interest" description="Disordered" evidence="1">
    <location>
        <begin position="193"/>
        <end position="212"/>
    </location>
</feature>
<protein>
    <submittedName>
        <fullName evidence="3">Uncharacterized protein</fullName>
    </submittedName>
</protein>
<name>A0A5E4N2Y2_9HEMI</name>